<sequence length="212" mass="23338">MPSYWDDLTANFHELSALDHHSSDDLYELVAKGAGLAISAPHVHRHEVQLRVPPSEEEMARWLHPIIKQGHAHASLAPDDRVTSMKESNLQLARKLDKKLPTMEKNLAVLSNQASTLDQTIQYLRSLQHQVQAMSVPVSPGVHVRPTVVLGAPPPMVPFGPMIPSLMMQAPVIYRPTAASDVAHARLLGGYCHGRSSTMKDKTKKSSLRQSG</sequence>
<gene>
    <name evidence="2" type="ORF">QYE76_028389</name>
</gene>
<protein>
    <recommendedName>
        <fullName evidence="4">BHLH domain-containing protein</fullName>
    </recommendedName>
</protein>
<evidence type="ECO:0000313" key="2">
    <source>
        <dbReference type="EMBL" id="KAK1604716.1"/>
    </source>
</evidence>
<evidence type="ECO:0000256" key="1">
    <source>
        <dbReference type="SAM" id="MobiDB-lite"/>
    </source>
</evidence>
<name>A0AAD8VGY5_LOLMU</name>
<feature type="region of interest" description="Disordered" evidence="1">
    <location>
        <begin position="193"/>
        <end position="212"/>
    </location>
</feature>
<comment type="caution">
    <text evidence="2">The sequence shown here is derived from an EMBL/GenBank/DDBJ whole genome shotgun (WGS) entry which is preliminary data.</text>
</comment>
<dbReference type="Proteomes" id="UP001231189">
    <property type="component" value="Unassembled WGS sequence"/>
</dbReference>
<dbReference type="EMBL" id="JAUUTY010000007">
    <property type="protein sequence ID" value="KAK1604716.1"/>
    <property type="molecule type" value="Genomic_DNA"/>
</dbReference>
<feature type="compositionally biased region" description="Basic residues" evidence="1">
    <location>
        <begin position="202"/>
        <end position="212"/>
    </location>
</feature>
<evidence type="ECO:0008006" key="4">
    <source>
        <dbReference type="Google" id="ProtNLM"/>
    </source>
</evidence>
<accession>A0AAD8VGY5</accession>
<proteinExistence type="predicted"/>
<dbReference type="AlphaFoldDB" id="A0AAD8VGY5"/>
<organism evidence="2 3">
    <name type="scientific">Lolium multiflorum</name>
    <name type="common">Italian ryegrass</name>
    <name type="synonym">Lolium perenne subsp. multiflorum</name>
    <dbReference type="NCBI Taxonomy" id="4521"/>
    <lineage>
        <taxon>Eukaryota</taxon>
        <taxon>Viridiplantae</taxon>
        <taxon>Streptophyta</taxon>
        <taxon>Embryophyta</taxon>
        <taxon>Tracheophyta</taxon>
        <taxon>Spermatophyta</taxon>
        <taxon>Magnoliopsida</taxon>
        <taxon>Liliopsida</taxon>
        <taxon>Poales</taxon>
        <taxon>Poaceae</taxon>
        <taxon>BOP clade</taxon>
        <taxon>Pooideae</taxon>
        <taxon>Poodae</taxon>
        <taxon>Poeae</taxon>
        <taxon>Poeae Chloroplast Group 2 (Poeae type)</taxon>
        <taxon>Loliodinae</taxon>
        <taxon>Loliinae</taxon>
        <taxon>Lolium</taxon>
    </lineage>
</organism>
<evidence type="ECO:0000313" key="3">
    <source>
        <dbReference type="Proteomes" id="UP001231189"/>
    </source>
</evidence>
<keyword evidence="3" id="KW-1185">Reference proteome</keyword>
<reference evidence="2" key="1">
    <citation type="submission" date="2023-07" db="EMBL/GenBank/DDBJ databases">
        <title>A chromosome-level genome assembly of Lolium multiflorum.</title>
        <authorList>
            <person name="Chen Y."/>
            <person name="Copetti D."/>
            <person name="Kolliker R."/>
            <person name="Studer B."/>
        </authorList>
    </citation>
    <scope>NUCLEOTIDE SEQUENCE</scope>
    <source>
        <strain evidence="2">02402/16</strain>
        <tissue evidence="2">Leaf</tissue>
    </source>
</reference>